<evidence type="ECO:0000313" key="3">
    <source>
        <dbReference type="Proteomes" id="UP000295367"/>
    </source>
</evidence>
<dbReference type="RefSeq" id="WP_124948093.1">
    <property type="nucleotide sequence ID" value="NZ_BHVT01000076.1"/>
</dbReference>
<feature type="compositionally biased region" description="Polar residues" evidence="1">
    <location>
        <begin position="50"/>
        <end position="68"/>
    </location>
</feature>
<sequence length="135" mass="14852">MARKSITKATQLDFLFPEDNQVIKAAKPTKRTTTKPRPQTGKQNTKKSIGKSSNPKPVKSALSNSKSVAVSKPKTKALKPVLNKPKKRSPGLAPEGFVRLTINIRHDLRTKLKIIAAKQNTTIGKLIEDFTNSHS</sequence>
<keyword evidence="3" id="KW-1185">Reference proteome</keyword>
<protein>
    <submittedName>
        <fullName evidence="2">Uncharacterized protein</fullName>
    </submittedName>
</protein>
<dbReference type="GO" id="GO:0006355">
    <property type="term" value="P:regulation of DNA-templated transcription"/>
    <property type="evidence" value="ECO:0007669"/>
    <property type="project" value="InterPro"/>
</dbReference>
<reference evidence="2 3" key="1">
    <citation type="submission" date="2019-03" db="EMBL/GenBank/DDBJ databases">
        <title>Genomic Encyclopedia of Type Strains, Phase IV (KMG-IV): sequencing the most valuable type-strain genomes for metagenomic binning, comparative biology and taxonomic classification.</title>
        <authorList>
            <person name="Goeker M."/>
        </authorList>
    </citation>
    <scope>NUCLEOTIDE SEQUENCE [LARGE SCALE GENOMIC DNA]</scope>
    <source>
        <strain evidence="2 3">DSM 100309</strain>
    </source>
</reference>
<organism evidence="2 3">
    <name type="scientific">Sulfurirhabdus autotrophica</name>
    <dbReference type="NCBI Taxonomy" id="1706046"/>
    <lineage>
        <taxon>Bacteria</taxon>
        <taxon>Pseudomonadati</taxon>
        <taxon>Pseudomonadota</taxon>
        <taxon>Betaproteobacteria</taxon>
        <taxon>Nitrosomonadales</taxon>
        <taxon>Sulfuricellaceae</taxon>
        <taxon>Sulfurirhabdus</taxon>
    </lineage>
</organism>
<proteinExistence type="predicted"/>
<name>A0A4R3Y701_9PROT</name>
<accession>A0A4R3Y701</accession>
<comment type="caution">
    <text evidence="2">The sequence shown here is derived from an EMBL/GenBank/DDBJ whole genome shotgun (WGS) entry which is preliminary data.</text>
</comment>
<dbReference type="InterPro" id="IPR010985">
    <property type="entry name" value="Ribbon_hlx_hlx"/>
</dbReference>
<dbReference type="Proteomes" id="UP000295367">
    <property type="component" value="Unassembled WGS sequence"/>
</dbReference>
<feature type="region of interest" description="Disordered" evidence="1">
    <location>
        <begin position="17"/>
        <end position="94"/>
    </location>
</feature>
<evidence type="ECO:0000313" key="2">
    <source>
        <dbReference type="EMBL" id="TCV86668.1"/>
    </source>
</evidence>
<dbReference type="SUPFAM" id="SSF47598">
    <property type="entry name" value="Ribbon-helix-helix"/>
    <property type="match status" value="1"/>
</dbReference>
<dbReference type="EMBL" id="SMCO01000006">
    <property type="protein sequence ID" value="TCV86668.1"/>
    <property type="molecule type" value="Genomic_DNA"/>
</dbReference>
<dbReference type="AlphaFoldDB" id="A0A4R3Y701"/>
<gene>
    <name evidence="2" type="ORF">EDC63_10629</name>
</gene>
<evidence type="ECO:0000256" key="1">
    <source>
        <dbReference type="SAM" id="MobiDB-lite"/>
    </source>
</evidence>